<feature type="compositionally biased region" description="Low complexity" evidence="1">
    <location>
        <begin position="88"/>
        <end position="101"/>
    </location>
</feature>
<evidence type="ECO:0008006" key="4">
    <source>
        <dbReference type="Google" id="ProtNLM"/>
    </source>
</evidence>
<name>A0A5J4ZF63_9ASTE</name>
<sequence length="580" mass="67025">MDSNLQSSSPDNADAKAAFRKPSNDAANRKYRRRSPINGSSSSDGSPTRERGSSPVSSKEDPAKVSDHRRRKDDGRGLDRDSGRSRYGRSGDSYRQSSRGSHSYNRHDDYSRHEKHMDEEERTYMKLSSRSGRESRGSDHSDHMRRESEHNRSRDYLRDADKYSRDKSDGSGHRSRDRDRETSRENQKYKDKDSSYERAGSGRRHTNLNVEETKSGEWDRHMGDTDARDEKRGYRRSVADYRSNRSPSNEEYKGQHNDSTSRRDSTGHRSREPSKSDPKELDSKKYTKEENKRYDDRETNTQKEQYNREPGELFEDKSVFTDENQESAAKKPKLFCSDRVSKFTTVADERQSSSSKEAQEFVSKVTSDQAHAKDSEVANDIDAAKVAAMKAAELVNRNLIGTGYLSTDQKKKLLWGNKKNTTAEESGHRWDTGLFSDHERQEKFNKLMSLRLPWYLWPIVGCEGRSENGAQTREPRGQWPPPSREAEGTPAGSREAIHCWTPSQRWPHCWTRSLMIYLESFCNFMTIFSYALLYCRVRNMFLPIQHLWLAGGKYDLLLDFLIDDDRGYLLHAPKGKCLTF</sequence>
<proteinExistence type="predicted"/>
<feature type="compositionally biased region" description="Low complexity" evidence="1">
    <location>
        <begin position="36"/>
        <end position="46"/>
    </location>
</feature>
<feature type="compositionally biased region" description="Basic and acidic residues" evidence="1">
    <location>
        <begin position="105"/>
        <end position="124"/>
    </location>
</feature>
<feature type="compositionally biased region" description="Basic and acidic residues" evidence="1">
    <location>
        <begin position="131"/>
        <end position="196"/>
    </location>
</feature>
<organism evidence="2 3">
    <name type="scientific">Nyssa sinensis</name>
    <dbReference type="NCBI Taxonomy" id="561372"/>
    <lineage>
        <taxon>Eukaryota</taxon>
        <taxon>Viridiplantae</taxon>
        <taxon>Streptophyta</taxon>
        <taxon>Embryophyta</taxon>
        <taxon>Tracheophyta</taxon>
        <taxon>Spermatophyta</taxon>
        <taxon>Magnoliopsida</taxon>
        <taxon>eudicotyledons</taxon>
        <taxon>Gunneridae</taxon>
        <taxon>Pentapetalae</taxon>
        <taxon>asterids</taxon>
        <taxon>Cornales</taxon>
        <taxon>Nyssaceae</taxon>
        <taxon>Nyssa</taxon>
    </lineage>
</organism>
<reference evidence="2 3" key="1">
    <citation type="submission" date="2019-09" db="EMBL/GenBank/DDBJ databases">
        <title>A chromosome-level genome assembly of the Chinese tupelo Nyssa sinensis.</title>
        <authorList>
            <person name="Yang X."/>
            <person name="Kang M."/>
            <person name="Yang Y."/>
            <person name="Xiong H."/>
            <person name="Wang M."/>
            <person name="Zhang Z."/>
            <person name="Wang Z."/>
            <person name="Wu H."/>
            <person name="Ma T."/>
            <person name="Liu J."/>
            <person name="Xi Z."/>
        </authorList>
    </citation>
    <scope>NUCLEOTIDE SEQUENCE [LARGE SCALE GENOMIC DNA]</scope>
    <source>
        <strain evidence="2">J267</strain>
        <tissue evidence="2">Leaf</tissue>
    </source>
</reference>
<dbReference type="EMBL" id="CM018051">
    <property type="protein sequence ID" value="KAA8517283.1"/>
    <property type="molecule type" value="Genomic_DNA"/>
</dbReference>
<keyword evidence="3" id="KW-1185">Reference proteome</keyword>
<protein>
    <recommendedName>
        <fullName evidence="4">Arginine/serine-rich coiled-coil protein 2</fullName>
    </recommendedName>
</protein>
<gene>
    <name evidence="2" type="ORF">F0562_017576</name>
</gene>
<dbReference type="AlphaFoldDB" id="A0A5J4ZF63"/>
<feature type="compositionally biased region" description="Polar residues" evidence="1">
    <location>
        <begin position="1"/>
        <end position="11"/>
    </location>
</feature>
<feature type="region of interest" description="Disordered" evidence="1">
    <location>
        <begin position="467"/>
        <end position="491"/>
    </location>
</feature>
<feature type="compositionally biased region" description="Basic and acidic residues" evidence="1">
    <location>
        <begin position="47"/>
        <end position="84"/>
    </location>
</feature>
<dbReference type="OrthoDB" id="1928974at2759"/>
<evidence type="ECO:0000313" key="3">
    <source>
        <dbReference type="Proteomes" id="UP000325577"/>
    </source>
</evidence>
<feature type="region of interest" description="Disordered" evidence="1">
    <location>
        <begin position="1"/>
        <end position="330"/>
    </location>
</feature>
<accession>A0A5J4ZF63</accession>
<dbReference type="PANTHER" id="PTHR22426:SF2">
    <property type="entry name" value="ARGININE_SERINE-RICH COILED-COIL PROTEIN 2"/>
    <property type="match status" value="1"/>
</dbReference>
<evidence type="ECO:0000313" key="2">
    <source>
        <dbReference type="EMBL" id="KAA8517283.1"/>
    </source>
</evidence>
<dbReference type="PANTHER" id="PTHR22426">
    <property type="entry name" value="ARGININE_SERINE-RICH COILED-COIL PROTEIN 2"/>
    <property type="match status" value="1"/>
</dbReference>
<feature type="compositionally biased region" description="Basic and acidic residues" evidence="1">
    <location>
        <begin position="211"/>
        <end position="320"/>
    </location>
</feature>
<evidence type="ECO:0000256" key="1">
    <source>
        <dbReference type="SAM" id="MobiDB-lite"/>
    </source>
</evidence>
<dbReference type="Proteomes" id="UP000325577">
    <property type="component" value="Linkage Group LG8"/>
</dbReference>